<evidence type="ECO:0000313" key="1">
    <source>
        <dbReference type="EMBL" id="GKU91874.1"/>
    </source>
</evidence>
<evidence type="ECO:0000313" key="2">
    <source>
        <dbReference type="Proteomes" id="UP001054252"/>
    </source>
</evidence>
<keyword evidence="2" id="KW-1185">Reference proteome</keyword>
<protein>
    <submittedName>
        <fullName evidence="1">Uncharacterized protein</fullName>
    </submittedName>
</protein>
<name>A0AAV5I2C3_9ROSI</name>
<dbReference type="Proteomes" id="UP001054252">
    <property type="component" value="Unassembled WGS sequence"/>
</dbReference>
<sequence length="225" mass="24996">MSVSMAAVETKLSLKLLVDTKSHRVLYAEAGKEFVDFLFNLPFQPIGSVIAILSKQGMVGSLGKFYESVKTLSDTYKQASQVALDALLSPTVHTSAAVPQLLPNIQMTNSTRFYGCSRTYNTSCYNPVTNDPGVKCPSLGTSMDRQQKYVRDPPNKNSCSTEEGYVKGVVTYMIMDDLEVRPMSTISSTTMINKFNIKDIGVLEEKVDVGMDQLWPQNFQNSRYI</sequence>
<organism evidence="1 2">
    <name type="scientific">Rubroshorea leprosula</name>
    <dbReference type="NCBI Taxonomy" id="152421"/>
    <lineage>
        <taxon>Eukaryota</taxon>
        <taxon>Viridiplantae</taxon>
        <taxon>Streptophyta</taxon>
        <taxon>Embryophyta</taxon>
        <taxon>Tracheophyta</taxon>
        <taxon>Spermatophyta</taxon>
        <taxon>Magnoliopsida</taxon>
        <taxon>eudicotyledons</taxon>
        <taxon>Gunneridae</taxon>
        <taxon>Pentapetalae</taxon>
        <taxon>rosids</taxon>
        <taxon>malvids</taxon>
        <taxon>Malvales</taxon>
        <taxon>Dipterocarpaceae</taxon>
        <taxon>Rubroshorea</taxon>
    </lineage>
</organism>
<comment type="caution">
    <text evidence="1">The sequence shown here is derived from an EMBL/GenBank/DDBJ whole genome shotgun (WGS) entry which is preliminary data.</text>
</comment>
<dbReference type="Pfam" id="PF05056">
    <property type="entry name" value="DUF674"/>
    <property type="match status" value="1"/>
</dbReference>
<dbReference type="EMBL" id="BPVZ01000005">
    <property type="protein sequence ID" value="GKU91874.1"/>
    <property type="molecule type" value="Genomic_DNA"/>
</dbReference>
<accession>A0AAV5I2C3</accession>
<dbReference type="InterPro" id="IPR007750">
    <property type="entry name" value="DUF674"/>
</dbReference>
<dbReference type="PANTHER" id="PTHR33103:SF19">
    <property type="entry name" value="OS09G0544700 PROTEIN"/>
    <property type="match status" value="1"/>
</dbReference>
<proteinExistence type="predicted"/>
<gene>
    <name evidence="1" type="ORF">SLEP1_g5688</name>
</gene>
<dbReference type="PANTHER" id="PTHR33103">
    <property type="entry name" value="OS01G0153900 PROTEIN"/>
    <property type="match status" value="1"/>
</dbReference>
<dbReference type="AlphaFoldDB" id="A0AAV5I2C3"/>
<reference evidence="1 2" key="1">
    <citation type="journal article" date="2021" name="Commun. Biol.">
        <title>The genome of Shorea leprosula (Dipterocarpaceae) highlights the ecological relevance of drought in aseasonal tropical rainforests.</title>
        <authorList>
            <person name="Ng K.K.S."/>
            <person name="Kobayashi M.J."/>
            <person name="Fawcett J.A."/>
            <person name="Hatakeyama M."/>
            <person name="Paape T."/>
            <person name="Ng C.H."/>
            <person name="Ang C.C."/>
            <person name="Tnah L.H."/>
            <person name="Lee C.T."/>
            <person name="Nishiyama T."/>
            <person name="Sese J."/>
            <person name="O'Brien M.J."/>
            <person name="Copetti D."/>
            <person name="Mohd Noor M.I."/>
            <person name="Ong R.C."/>
            <person name="Putra M."/>
            <person name="Sireger I.Z."/>
            <person name="Indrioko S."/>
            <person name="Kosugi Y."/>
            <person name="Izuno A."/>
            <person name="Isagi Y."/>
            <person name="Lee S.L."/>
            <person name="Shimizu K.K."/>
        </authorList>
    </citation>
    <scope>NUCLEOTIDE SEQUENCE [LARGE SCALE GENOMIC DNA]</scope>
    <source>
        <strain evidence="1">214</strain>
    </source>
</reference>